<evidence type="ECO:0000259" key="3">
    <source>
        <dbReference type="PROSITE" id="PS50404"/>
    </source>
</evidence>
<dbReference type="EC" id="2.5.1.18" evidence="1"/>
<dbReference type="PANTHER" id="PTHR43900">
    <property type="entry name" value="GLUTATHIONE S-TRANSFERASE RHO"/>
    <property type="match status" value="1"/>
</dbReference>
<dbReference type="GO" id="GO:0043295">
    <property type="term" value="F:glutathione binding"/>
    <property type="evidence" value="ECO:0007669"/>
    <property type="project" value="TreeGrafter"/>
</dbReference>
<dbReference type="InterPro" id="IPR004045">
    <property type="entry name" value="Glutathione_S-Trfase_N"/>
</dbReference>
<gene>
    <name evidence="4" type="ORF">RJ641_030917</name>
</gene>
<dbReference type="PANTHER" id="PTHR43900:SF37">
    <property type="entry name" value="GLUTATHIONE TRANSFERASE"/>
    <property type="match status" value="1"/>
</dbReference>
<name>A0AAN8ZE74_9MAGN</name>
<evidence type="ECO:0000256" key="2">
    <source>
        <dbReference type="ARBA" id="ARBA00022679"/>
    </source>
</evidence>
<reference evidence="4 5" key="1">
    <citation type="submission" date="2023-12" db="EMBL/GenBank/DDBJ databases">
        <title>A high-quality genome assembly for Dillenia turbinata (Dilleniales).</title>
        <authorList>
            <person name="Chanderbali A."/>
        </authorList>
    </citation>
    <scope>NUCLEOTIDE SEQUENCE [LARGE SCALE GENOMIC DNA]</scope>
    <source>
        <strain evidence="4">LSX21</strain>
        <tissue evidence="4">Leaf</tissue>
    </source>
</reference>
<dbReference type="GO" id="GO:0004364">
    <property type="term" value="F:glutathione transferase activity"/>
    <property type="evidence" value="ECO:0007669"/>
    <property type="project" value="UniProtKB-EC"/>
</dbReference>
<dbReference type="AlphaFoldDB" id="A0AAN8ZE74"/>
<protein>
    <recommendedName>
        <fullName evidence="1">glutathione transferase</fullName>
        <ecNumber evidence="1">2.5.1.18</ecNumber>
    </recommendedName>
</protein>
<dbReference type="PROSITE" id="PS50404">
    <property type="entry name" value="GST_NTER"/>
    <property type="match status" value="1"/>
</dbReference>
<dbReference type="Pfam" id="PF02798">
    <property type="entry name" value="GST_N"/>
    <property type="match status" value="1"/>
</dbReference>
<dbReference type="SUPFAM" id="SSF52833">
    <property type="entry name" value="Thioredoxin-like"/>
    <property type="match status" value="1"/>
</dbReference>
<evidence type="ECO:0000256" key="1">
    <source>
        <dbReference type="ARBA" id="ARBA00012452"/>
    </source>
</evidence>
<accession>A0AAN8ZE74</accession>
<keyword evidence="2" id="KW-0808">Transferase</keyword>
<proteinExistence type="predicted"/>
<dbReference type="GO" id="GO:0005737">
    <property type="term" value="C:cytoplasm"/>
    <property type="evidence" value="ECO:0007669"/>
    <property type="project" value="TreeGrafter"/>
</dbReference>
<keyword evidence="5" id="KW-1185">Reference proteome</keyword>
<dbReference type="Proteomes" id="UP001370490">
    <property type="component" value="Unassembled WGS sequence"/>
</dbReference>
<dbReference type="EMBL" id="JBAMMX010000006">
    <property type="protein sequence ID" value="KAK6937409.1"/>
    <property type="molecule type" value="Genomic_DNA"/>
</dbReference>
<evidence type="ECO:0000313" key="4">
    <source>
        <dbReference type="EMBL" id="KAK6937409.1"/>
    </source>
</evidence>
<sequence length="67" mass="7689">MKKVNKLYGALDNLPTMRALLVLLEHDVEFEFIPIDVEAGENKTEFFLSLNPFGQIPVYQYGRSDNV</sequence>
<dbReference type="Gene3D" id="3.40.30.10">
    <property type="entry name" value="Glutaredoxin"/>
    <property type="match status" value="1"/>
</dbReference>
<dbReference type="InterPro" id="IPR036249">
    <property type="entry name" value="Thioredoxin-like_sf"/>
</dbReference>
<organism evidence="4 5">
    <name type="scientific">Dillenia turbinata</name>
    <dbReference type="NCBI Taxonomy" id="194707"/>
    <lineage>
        <taxon>Eukaryota</taxon>
        <taxon>Viridiplantae</taxon>
        <taxon>Streptophyta</taxon>
        <taxon>Embryophyta</taxon>
        <taxon>Tracheophyta</taxon>
        <taxon>Spermatophyta</taxon>
        <taxon>Magnoliopsida</taxon>
        <taxon>eudicotyledons</taxon>
        <taxon>Gunneridae</taxon>
        <taxon>Pentapetalae</taxon>
        <taxon>Dilleniales</taxon>
        <taxon>Dilleniaceae</taxon>
        <taxon>Dillenia</taxon>
    </lineage>
</organism>
<comment type="caution">
    <text evidence="4">The sequence shown here is derived from an EMBL/GenBank/DDBJ whole genome shotgun (WGS) entry which is preliminary data.</text>
</comment>
<dbReference type="GO" id="GO:0006749">
    <property type="term" value="P:glutathione metabolic process"/>
    <property type="evidence" value="ECO:0007669"/>
    <property type="project" value="TreeGrafter"/>
</dbReference>
<feature type="domain" description="GST N-terminal" evidence="3">
    <location>
        <begin position="3"/>
        <end position="67"/>
    </location>
</feature>
<feature type="non-terminal residue" evidence="4">
    <location>
        <position position="67"/>
    </location>
</feature>
<evidence type="ECO:0000313" key="5">
    <source>
        <dbReference type="Proteomes" id="UP001370490"/>
    </source>
</evidence>